<keyword evidence="5 12" id="KW-0378">Hydrolase</keyword>
<dbReference type="AlphaFoldDB" id="A0A4S4EEW6"/>
<dbReference type="FunFam" id="1.20.140.40:FF:000010">
    <property type="entry name" value="Pectinesterase"/>
    <property type="match status" value="1"/>
</dbReference>
<evidence type="ECO:0000256" key="13">
    <source>
        <dbReference type="SAM" id="Phobius"/>
    </source>
</evidence>
<comment type="catalytic activity">
    <reaction evidence="10 12">
        <text>[(1-&gt;4)-alpha-D-galacturonosyl methyl ester](n) + n H2O = [(1-&gt;4)-alpha-D-galacturonosyl](n) + n methanol + n H(+)</text>
        <dbReference type="Rhea" id="RHEA:22380"/>
        <dbReference type="Rhea" id="RHEA-COMP:14570"/>
        <dbReference type="Rhea" id="RHEA-COMP:14573"/>
        <dbReference type="ChEBI" id="CHEBI:15377"/>
        <dbReference type="ChEBI" id="CHEBI:15378"/>
        <dbReference type="ChEBI" id="CHEBI:17790"/>
        <dbReference type="ChEBI" id="CHEBI:140522"/>
        <dbReference type="ChEBI" id="CHEBI:140523"/>
        <dbReference type="EC" id="3.1.1.11"/>
    </reaction>
</comment>
<accession>A0A4S4EEW6</accession>
<dbReference type="SUPFAM" id="SSF51126">
    <property type="entry name" value="Pectin lyase-like"/>
    <property type="match status" value="1"/>
</dbReference>
<dbReference type="UniPathway" id="UPA00545">
    <property type="reaction ID" value="UER00823"/>
</dbReference>
<evidence type="ECO:0000256" key="1">
    <source>
        <dbReference type="ARBA" id="ARBA00005184"/>
    </source>
</evidence>
<evidence type="ECO:0000256" key="4">
    <source>
        <dbReference type="ARBA" id="ARBA00013229"/>
    </source>
</evidence>
<dbReference type="EMBL" id="SDRB02005340">
    <property type="protein sequence ID" value="THG14454.1"/>
    <property type="molecule type" value="Genomic_DNA"/>
</dbReference>
<dbReference type="InterPro" id="IPR012334">
    <property type="entry name" value="Pectin_lyas_fold"/>
</dbReference>
<dbReference type="InterPro" id="IPR033131">
    <property type="entry name" value="Pectinesterase_Asp_AS"/>
</dbReference>
<keyword evidence="9" id="KW-0961">Cell wall biogenesis/degradation</keyword>
<dbReference type="SMART" id="SM00856">
    <property type="entry name" value="PMEI"/>
    <property type="match status" value="1"/>
</dbReference>
<evidence type="ECO:0000256" key="9">
    <source>
        <dbReference type="ARBA" id="ARBA00023316"/>
    </source>
</evidence>
<reference evidence="15 16" key="1">
    <citation type="journal article" date="2018" name="Proc. Natl. Acad. Sci. U.S.A.">
        <title>Draft genome sequence of Camellia sinensis var. sinensis provides insights into the evolution of the tea genome and tea quality.</title>
        <authorList>
            <person name="Wei C."/>
            <person name="Yang H."/>
            <person name="Wang S."/>
            <person name="Zhao J."/>
            <person name="Liu C."/>
            <person name="Gao L."/>
            <person name="Xia E."/>
            <person name="Lu Y."/>
            <person name="Tai Y."/>
            <person name="She G."/>
            <person name="Sun J."/>
            <person name="Cao H."/>
            <person name="Tong W."/>
            <person name="Gao Q."/>
            <person name="Li Y."/>
            <person name="Deng W."/>
            <person name="Jiang X."/>
            <person name="Wang W."/>
            <person name="Chen Q."/>
            <person name="Zhang S."/>
            <person name="Li H."/>
            <person name="Wu J."/>
            <person name="Wang P."/>
            <person name="Li P."/>
            <person name="Shi C."/>
            <person name="Zheng F."/>
            <person name="Jian J."/>
            <person name="Huang B."/>
            <person name="Shan D."/>
            <person name="Shi M."/>
            <person name="Fang C."/>
            <person name="Yue Y."/>
            <person name="Li F."/>
            <person name="Li D."/>
            <person name="Wei S."/>
            <person name="Han B."/>
            <person name="Jiang C."/>
            <person name="Yin Y."/>
            <person name="Xia T."/>
            <person name="Zhang Z."/>
            <person name="Bennetzen J.L."/>
            <person name="Zhao S."/>
            <person name="Wan X."/>
        </authorList>
    </citation>
    <scope>NUCLEOTIDE SEQUENCE [LARGE SCALE GENOMIC DNA]</scope>
    <source>
        <strain evidence="16">cv. Shuchazao</strain>
        <tissue evidence="15">Leaf</tissue>
    </source>
</reference>
<dbReference type="NCBIfam" id="TIGR01614">
    <property type="entry name" value="PME_inhib"/>
    <property type="match status" value="1"/>
</dbReference>
<keyword evidence="7" id="KW-1015">Disulfide bond</keyword>
<dbReference type="GO" id="GO:0045490">
    <property type="term" value="P:pectin catabolic process"/>
    <property type="evidence" value="ECO:0007669"/>
    <property type="project" value="UniProtKB-UniRule"/>
</dbReference>
<dbReference type="FunFam" id="2.160.20.10:FF:000001">
    <property type="entry name" value="Pectinesterase"/>
    <property type="match status" value="1"/>
</dbReference>
<dbReference type="GO" id="GO:0030599">
    <property type="term" value="F:pectinesterase activity"/>
    <property type="evidence" value="ECO:0007669"/>
    <property type="project" value="UniProtKB-UniRule"/>
</dbReference>
<keyword evidence="16" id="KW-1185">Reference proteome</keyword>
<keyword evidence="13" id="KW-0812">Transmembrane</keyword>
<proteinExistence type="inferred from homology"/>
<evidence type="ECO:0000256" key="6">
    <source>
        <dbReference type="ARBA" id="ARBA00023085"/>
    </source>
</evidence>
<evidence type="ECO:0000256" key="5">
    <source>
        <dbReference type="ARBA" id="ARBA00022801"/>
    </source>
</evidence>
<dbReference type="InterPro" id="IPR006501">
    <property type="entry name" value="Pectinesterase_inhib_dom"/>
</dbReference>
<protein>
    <recommendedName>
        <fullName evidence="4 12">Pectinesterase</fullName>
        <ecNumber evidence="4 12">3.1.1.11</ecNumber>
    </recommendedName>
</protein>
<dbReference type="STRING" id="542762.A0A4S4EEW6"/>
<evidence type="ECO:0000313" key="16">
    <source>
        <dbReference type="Proteomes" id="UP000306102"/>
    </source>
</evidence>
<evidence type="ECO:0000256" key="8">
    <source>
        <dbReference type="ARBA" id="ARBA00023180"/>
    </source>
</evidence>
<dbReference type="EC" id="3.1.1.11" evidence="4 12"/>
<name>A0A4S4EEW6_CAMSN</name>
<dbReference type="SUPFAM" id="SSF101148">
    <property type="entry name" value="Plant invertase/pectin methylesterase inhibitor"/>
    <property type="match status" value="1"/>
</dbReference>
<organism evidence="15 16">
    <name type="scientific">Camellia sinensis var. sinensis</name>
    <name type="common">China tea</name>
    <dbReference type="NCBI Taxonomy" id="542762"/>
    <lineage>
        <taxon>Eukaryota</taxon>
        <taxon>Viridiplantae</taxon>
        <taxon>Streptophyta</taxon>
        <taxon>Embryophyta</taxon>
        <taxon>Tracheophyta</taxon>
        <taxon>Spermatophyta</taxon>
        <taxon>Magnoliopsida</taxon>
        <taxon>eudicotyledons</taxon>
        <taxon>Gunneridae</taxon>
        <taxon>Pentapetalae</taxon>
        <taxon>asterids</taxon>
        <taxon>Ericales</taxon>
        <taxon>Theaceae</taxon>
        <taxon>Camellia</taxon>
    </lineage>
</organism>
<feature type="domain" description="Pectinesterase inhibitor" evidence="14">
    <location>
        <begin position="61"/>
        <end position="227"/>
    </location>
</feature>
<dbReference type="CDD" id="cd15798">
    <property type="entry name" value="PMEI-like_3"/>
    <property type="match status" value="1"/>
</dbReference>
<evidence type="ECO:0000256" key="3">
    <source>
        <dbReference type="ARBA" id="ARBA00007786"/>
    </source>
</evidence>
<evidence type="ECO:0000259" key="14">
    <source>
        <dbReference type="SMART" id="SM00856"/>
    </source>
</evidence>
<comment type="caution">
    <text evidence="15">The sequence shown here is derived from an EMBL/GenBank/DDBJ whole genome shotgun (WGS) entry which is preliminary data.</text>
</comment>
<feature type="active site" evidence="11">
    <location>
        <position position="425"/>
    </location>
</feature>
<dbReference type="Gene3D" id="2.160.20.10">
    <property type="entry name" value="Single-stranded right-handed beta-helix, Pectin lyase-like"/>
    <property type="match status" value="1"/>
</dbReference>
<dbReference type="InterPro" id="IPR011050">
    <property type="entry name" value="Pectin_lyase_fold/virulence"/>
</dbReference>
<dbReference type="Proteomes" id="UP000306102">
    <property type="component" value="Unassembled WGS sequence"/>
</dbReference>
<evidence type="ECO:0000256" key="12">
    <source>
        <dbReference type="RuleBase" id="RU000589"/>
    </source>
</evidence>
<gene>
    <name evidence="15" type="ORF">TEA_016301</name>
</gene>
<dbReference type="Gene3D" id="1.20.140.40">
    <property type="entry name" value="Invertase/pectin methylesterase inhibitor family protein"/>
    <property type="match status" value="1"/>
</dbReference>
<evidence type="ECO:0000256" key="10">
    <source>
        <dbReference type="ARBA" id="ARBA00047928"/>
    </source>
</evidence>
<evidence type="ECO:0000256" key="11">
    <source>
        <dbReference type="PROSITE-ProRule" id="PRU10040"/>
    </source>
</evidence>
<dbReference type="PANTHER" id="PTHR31707">
    <property type="entry name" value="PECTINESTERASE"/>
    <property type="match status" value="1"/>
</dbReference>
<evidence type="ECO:0000256" key="2">
    <source>
        <dbReference type="ARBA" id="ARBA00006027"/>
    </source>
</evidence>
<feature type="transmembrane region" description="Helical" evidence="13">
    <location>
        <begin position="25"/>
        <end position="44"/>
    </location>
</feature>
<keyword evidence="13" id="KW-1133">Transmembrane helix</keyword>
<evidence type="ECO:0000313" key="15">
    <source>
        <dbReference type="EMBL" id="THG14454.1"/>
    </source>
</evidence>
<dbReference type="InterPro" id="IPR000070">
    <property type="entry name" value="Pectinesterase_cat"/>
</dbReference>
<dbReference type="Pfam" id="PF01095">
    <property type="entry name" value="Pectinesterase"/>
    <property type="match status" value="1"/>
</dbReference>
<sequence length="589" mass="65878">MECNTNFQTSTQSSKNLKRSTQSKTIILFVFFTLITTLLFASLLRDYSSSTPAKSSLVPPPPHPLIKNACTNTFYPSLCFTTLSSTIPTSKNGSTTLHYLLEFAINQTIRTVVDTGFDVTGLFTHQDLNSHEKNALNDCADMLDQTLYELGQAIDDLRRFPASIGYLPRSYGNLKTLLSAAMTNENTCIDGFSDLEEYDLKGQKGLKEYLQGLLDPISHMISNCLAMIKYMETINPQAISKNVPMLINNVPEDEFPLAWMTTGHRRMMERGRRVRPHVVVSSDGIGKHRTIGEAVRMAPNMSLNRYVIRIKAGKYTENVVIHREKVNIILVGDGMNSTVITSSKNFIDGFSTFTSATLTVVGDKFIATDLTIMNTAGPQKHQAVALRVNSNAAFYRCNIISYQDTLYAHSLQQFYRECTIQGTIDFIFGNAAAIFQNCLIQVRKPILGQENMITAQGREDPNQNTGISLQNCTIVAAPDLTVAERANFSTFLGRPWRNYSRTIVMKSYLGDLIHPEGWHKWNEYSTLDTVEYTEYMNSGPGSDTRQRVTWAGYKKNCSEDVARQFTVGSFLHGADDWLESTGFPLSNGP</sequence>
<comment type="pathway">
    <text evidence="1 12">Glycan metabolism; pectin degradation; 2-dehydro-3-deoxy-D-gluconate from pectin: step 1/5.</text>
</comment>
<comment type="similarity">
    <text evidence="3">In the C-terminal section; belongs to the pectinesterase family.</text>
</comment>
<dbReference type="GO" id="GO:0042545">
    <property type="term" value="P:cell wall modification"/>
    <property type="evidence" value="ECO:0007669"/>
    <property type="project" value="UniProtKB-UniRule"/>
</dbReference>
<dbReference type="Pfam" id="PF04043">
    <property type="entry name" value="PMEI"/>
    <property type="match status" value="1"/>
</dbReference>
<comment type="similarity">
    <text evidence="2">In the N-terminal section; belongs to the PMEI family.</text>
</comment>
<evidence type="ECO:0000256" key="7">
    <source>
        <dbReference type="ARBA" id="ARBA00023157"/>
    </source>
</evidence>
<keyword evidence="8" id="KW-0325">Glycoprotein</keyword>
<keyword evidence="13" id="KW-0472">Membrane</keyword>
<keyword evidence="6 12" id="KW-0063">Aspartyl esterase</keyword>
<dbReference type="PROSITE" id="PS00503">
    <property type="entry name" value="PECTINESTERASE_2"/>
    <property type="match status" value="1"/>
</dbReference>
<dbReference type="InterPro" id="IPR035513">
    <property type="entry name" value="Invertase/methylesterase_inhib"/>
</dbReference>
<dbReference type="GO" id="GO:0004857">
    <property type="term" value="F:enzyme inhibitor activity"/>
    <property type="evidence" value="ECO:0007669"/>
    <property type="project" value="InterPro"/>
</dbReference>